<reference evidence="1" key="1">
    <citation type="journal article" date="2020" name="mSystems">
        <title>Genome- and Community-Level Interaction Insights into Carbon Utilization and Element Cycling Functions of Hydrothermarchaeota in Hydrothermal Sediment.</title>
        <authorList>
            <person name="Zhou Z."/>
            <person name="Liu Y."/>
            <person name="Xu W."/>
            <person name="Pan J."/>
            <person name="Luo Z.H."/>
            <person name="Li M."/>
        </authorList>
    </citation>
    <scope>NUCLEOTIDE SEQUENCE [LARGE SCALE GENOMIC DNA]</scope>
    <source>
        <strain evidence="1">SpSt-116</strain>
    </source>
</reference>
<accession>A0A7C1GCJ2</accession>
<dbReference type="AlphaFoldDB" id="A0A7C1GCJ2"/>
<organism evidence="1">
    <name type="scientific">Thermofilum adornatum</name>
    <dbReference type="NCBI Taxonomy" id="1365176"/>
    <lineage>
        <taxon>Archaea</taxon>
        <taxon>Thermoproteota</taxon>
        <taxon>Thermoprotei</taxon>
        <taxon>Thermofilales</taxon>
        <taxon>Thermofilaceae</taxon>
        <taxon>Thermofilum</taxon>
    </lineage>
</organism>
<dbReference type="EMBL" id="DSAY01000162">
    <property type="protein sequence ID" value="HDP15845.1"/>
    <property type="molecule type" value="Genomic_DNA"/>
</dbReference>
<name>A0A7C1GCJ2_9CREN</name>
<proteinExistence type="predicted"/>
<comment type="caution">
    <text evidence="1">The sequence shown here is derived from an EMBL/GenBank/DDBJ whole genome shotgun (WGS) entry which is preliminary data.</text>
</comment>
<gene>
    <name evidence="1" type="ORF">ENN26_08765</name>
</gene>
<evidence type="ECO:0000313" key="1">
    <source>
        <dbReference type="EMBL" id="HDP15845.1"/>
    </source>
</evidence>
<sequence length="178" mass="21451">MDQKEKKVSLKIPEDIHQLVTNYSISNNIDFEEAVIELLKKGYEYSELEKKYDKYIHDREVWDRRYYFLKVESAYVYYRLKLRDIYEEMKSLAMTLSSVLSTLEHLLQRYGIKDQNMDNYLDKMHATVKYYLDQYVLASRKEENSPEINDAEVIQSIEETLQKYKSILGREQNNTSER</sequence>
<protein>
    <submittedName>
        <fullName evidence="1">Uncharacterized protein</fullName>
    </submittedName>
</protein>